<evidence type="ECO:0000256" key="7">
    <source>
        <dbReference type="SAM" id="Phobius"/>
    </source>
</evidence>
<evidence type="ECO:0000256" key="2">
    <source>
        <dbReference type="ARBA" id="ARBA00022670"/>
    </source>
</evidence>
<dbReference type="AlphaFoldDB" id="A0A3B1AAS8"/>
<dbReference type="GO" id="GO:0004190">
    <property type="term" value="F:aspartic-type endopeptidase activity"/>
    <property type="evidence" value="ECO:0007669"/>
    <property type="project" value="UniProtKB-EC"/>
</dbReference>
<name>A0A3B1AAS8_9ZZZZ</name>
<keyword evidence="8" id="KW-0449">Lipoprotein</keyword>
<feature type="transmembrane region" description="Helical" evidence="7">
    <location>
        <begin position="93"/>
        <end position="114"/>
    </location>
</feature>
<keyword evidence="6 7" id="KW-0472">Membrane</keyword>
<organism evidence="8">
    <name type="scientific">hydrothermal vent metagenome</name>
    <dbReference type="NCBI Taxonomy" id="652676"/>
    <lineage>
        <taxon>unclassified sequences</taxon>
        <taxon>metagenomes</taxon>
        <taxon>ecological metagenomes</taxon>
    </lineage>
</organism>
<dbReference type="PANTHER" id="PTHR33695:SF1">
    <property type="entry name" value="LIPOPROTEIN SIGNAL PEPTIDASE"/>
    <property type="match status" value="1"/>
</dbReference>
<dbReference type="EC" id="3.4.23.36" evidence="8"/>
<keyword evidence="2" id="KW-0645">Protease</keyword>
<evidence type="ECO:0000256" key="1">
    <source>
        <dbReference type="ARBA" id="ARBA00022475"/>
    </source>
</evidence>
<dbReference type="GO" id="GO:0016020">
    <property type="term" value="C:membrane"/>
    <property type="evidence" value="ECO:0007669"/>
    <property type="project" value="InterPro"/>
</dbReference>
<evidence type="ECO:0000256" key="4">
    <source>
        <dbReference type="ARBA" id="ARBA00022801"/>
    </source>
</evidence>
<keyword evidence="3 7" id="KW-0812">Transmembrane</keyword>
<dbReference type="Pfam" id="PF01252">
    <property type="entry name" value="Peptidase_A8"/>
    <property type="match status" value="1"/>
</dbReference>
<gene>
    <name evidence="8" type="ORF">MNBD_GAMMA22-2219</name>
</gene>
<protein>
    <submittedName>
        <fullName evidence="8">Lipoprotein signal peptidase</fullName>
        <ecNumber evidence="8">3.4.23.36</ecNumber>
    </submittedName>
</protein>
<dbReference type="InterPro" id="IPR001872">
    <property type="entry name" value="Peptidase_A8"/>
</dbReference>
<dbReference type="EMBL" id="UOFS01000033">
    <property type="protein sequence ID" value="VAW97143.1"/>
    <property type="molecule type" value="Genomic_DNA"/>
</dbReference>
<dbReference type="HAMAP" id="MF_00161">
    <property type="entry name" value="LspA"/>
    <property type="match status" value="1"/>
</dbReference>
<evidence type="ECO:0000256" key="5">
    <source>
        <dbReference type="ARBA" id="ARBA00022989"/>
    </source>
</evidence>
<keyword evidence="1" id="KW-1003">Cell membrane</keyword>
<dbReference type="PRINTS" id="PR00781">
    <property type="entry name" value="LIPOSIGPTASE"/>
</dbReference>
<evidence type="ECO:0000313" key="8">
    <source>
        <dbReference type="EMBL" id="VAW97143.1"/>
    </source>
</evidence>
<keyword evidence="4 8" id="KW-0378">Hydrolase</keyword>
<dbReference type="GO" id="GO:0006508">
    <property type="term" value="P:proteolysis"/>
    <property type="evidence" value="ECO:0007669"/>
    <property type="project" value="UniProtKB-KW"/>
</dbReference>
<keyword evidence="5 7" id="KW-1133">Transmembrane helix</keyword>
<reference evidence="8" key="1">
    <citation type="submission" date="2018-06" db="EMBL/GenBank/DDBJ databases">
        <authorList>
            <person name="Zhirakovskaya E."/>
        </authorList>
    </citation>
    <scope>NUCLEOTIDE SEQUENCE</scope>
</reference>
<feature type="transmembrane region" description="Helical" evidence="7">
    <location>
        <begin position="67"/>
        <end position="84"/>
    </location>
</feature>
<evidence type="ECO:0000256" key="3">
    <source>
        <dbReference type="ARBA" id="ARBA00022692"/>
    </source>
</evidence>
<proteinExistence type="inferred from homology"/>
<dbReference type="PANTHER" id="PTHR33695">
    <property type="entry name" value="LIPOPROTEIN SIGNAL PEPTIDASE"/>
    <property type="match status" value="1"/>
</dbReference>
<dbReference type="NCBIfam" id="TIGR00077">
    <property type="entry name" value="lspA"/>
    <property type="match status" value="1"/>
</dbReference>
<accession>A0A3B1AAS8</accession>
<sequence>MLKWLWVTGLVVILDQATKQISDATLVLCEFYPCTSVAVMPMFDFTLMYNRGAAFSFLNDAGGWQRWAFSAIAIIVSGFIFMWIRKLQPSEKWVAIALALILGGALGNVSDRLIFGYVIDFIHWYVEIDGIKHYWPAFNIADSAISIGAVMLIIDMIRGFKNSPAESKSNI</sequence>
<evidence type="ECO:0000256" key="6">
    <source>
        <dbReference type="ARBA" id="ARBA00023136"/>
    </source>
</evidence>
<feature type="transmembrane region" description="Helical" evidence="7">
    <location>
        <begin position="134"/>
        <end position="154"/>
    </location>
</feature>